<dbReference type="AlphaFoldDB" id="A0A5B0LKJ5"/>
<protein>
    <submittedName>
        <fullName evidence="2">Uncharacterized protein</fullName>
    </submittedName>
</protein>
<name>A0A5B0LKJ5_PUCGR</name>
<feature type="chain" id="PRO_5023010242" evidence="1">
    <location>
        <begin position="28"/>
        <end position="156"/>
    </location>
</feature>
<comment type="caution">
    <text evidence="2">The sequence shown here is derived from an EMBL/GenBank/DDBJ whole genome shotgun (WGS) entry which is preliminary data.</text>
</comment>
<evidence type="ECO:0000313" key="3">
    <source>
        <dbReference type="Proteomes" id="UP000324748"/>
    </source>
</evidence>
<feature type="signal peptide" evidence="1">
    <location>
        <begin position="1"/>
        <end position="27"/>
    </location>
</feature>
<proteinExistence type="predicted"/>
<sequence>MITKSSQTKNAGVSLSFLGLLCRTVLSESACLLLGLDWLQGELRLTIVQGQSGLYLDTFVQVSGQFEVSGPGQSSLNFEAIERQFYFSVSVINVTTTSTISNFPTMVEGSPMFLLRESTLQLASWRRGTPYSAATKFLERIQGTTNSDHVGISELN</sequence>
<evidence type="ECO:0000256" key="1">
    <source>
        <dbReference type="SAM" id="SignalP"/>
    </source>
</evidence>
<keyword evidence="1" id="KW-0732">Signal</keyword>
<dbReference type="EMBL" id="VSWC01000197">
    <property type="protein sequence ID" value="KAA1064606.1"/>
    <property type="molecule type" value="Genomic_DNA"/>
</dbReference>
<dbReference type="Proteomes" id="UP000324748">
    <property type="component" value="Unassembled WGS sequence"/>
</dbReference>
<reference evidence="2 3" key="1">
    <citation type="submission" date="2019-05" db="EMBL/GenBank/DDBJ databases">
        <title>Emergence of the Ug99 lineage of the wheat stem rust pathogen through somatic hybridization.</title>
        <authorList>
            <person name="Li F."/>
            <person name="Upadhyaya N.M."/>
            <person name="Sperschneider J."/>
            <person name="Matny O."/>
            <person name="Nguyen-Phuc H."/>
            <person name="Mago R."/>
            <person name="Raley C."/>
            <person name="Miller M.E."/>
            <person name="Silverstein K.A.T."/>
            <person name="Henningsen E."/>
            <person name="Hirsch C.D."/>
            <person name="Visser B."/>
            <person name="Pretorius Z.A."/>
            <person name="Steffenson B.J."/>
            <person name="Schwessinger B."/>
            <person name="Dodds P.N."/>
            <person name="Figueroa M."/>
        </authorList>
    </citation>
    <scope>NUCLEOTIDE SEQUENCE [LARGE SCALE GENOMIC DNA]</scope>
    <source>
        <strain evidence="2">21-0</strain>
    </source>
</reference>
<organism evidence="2 3">
    <name type="scientific">Puccinia graminis f. sp. tritici</name>
    <dbReference type="NCBI Taxonomy" id="56615"/>
    <lineage>
        <taxon>Eukaryota</taxon>
        <taxon>Fungi</taxon>
        <taxon>Dikarya</taxon>
        <taxon>Basidiomycota</taxon>
        <taxon>Pucciniomycotina</taxon>
        <taxon>Pucciniomycetes</taxon>
        <taxon>Pucciniales</taxon>
        <taxon>Pucciniaceae</taxon>
        <taxon>Puccinia</taxon>
    </lineage>
</organism>
<evidence type="ECO:0000313" key="2">
    <source>
        <dbReference type="EMBL" id="KAA1064606.1"/>
    </source>
</evidence>
<keyword evidence="3" id="KW-1185">Reference proteome</keyword>
<gene>
    <name evidence="2" type="ORF">PGT21_009304</name>
</gene>
<accession>A0A5B0LKJ5</accession>